<protein>
    <submittedName>
        <fullName evidence="1">ABC transporter substrate-binding protein</fullName>
    </submittedName>
</protein>
<name>A0A538S8G5_UNCEI</name>
<dbReference type="Pfam" id="PF13379">
    <property type="entry name" value="NMT1_2"/>
    <property type="match status" value="1"/>
</dbReference>
<sequence length="331" mass="36965">MITRRDLLRSVAGTAGLLGWPPGHASGEPPPETTKLRLLKEAGRTCWAPQYVAEDLLRAEGFTDVTYVNFPGGAVSEFLAAAKADISLHFVGPNIIRLDQGDPVVFLAGVHVGCFEVIATERVRRITDLRGKTAGVPDLRGAEYYFFASIAAHVGLSPQKDITWAVNPPEESMRLLTQGKIDALLGFPPTPQELRAKRIGHVLVNSAMDRPWSQYFCCLAISSREFVRKHPVATKRALRAILKAADLCAQEPERVARALVDGKYTPRYDFALQLVKELPYNRWREYDPEDTIRFYALRLHEAGMIKSSPQKIIAQGTDWRFVNELKKELKG</sequence>
<reference evidence="1 2" key="1">
    <citation type="journal article" date="2019" name="Nat. Microbiol.">
        <title>Mediterranean grassland soil C-N compound turnover is dependent on rainfall and depth, and is mediated by genomically divergent microorganisms.</title>
        <authorList>
            <person name="Diamond S."/>
            <person name="Andeer P.F."/>
            <person name="Li Z."/>
            <person name="Crits-Christoph A."/>
            <person name="Burstein D."/>
            <person name="Anantharaman K."/>
            <person name="Lane K.R."/>
            <person name="Thomas B.C."/>
            <person name="Pan C."/>
            <person name="Northen T.R."/>
            <person name="Banfield J.F."/>
        </authorList>
    </citation>
    <scope>NUCLEOTIDE SEQUENCE [LARGE SCALE GENOMIC DNA]</scope>
    <source>
        <strain evidence="1">WS_1</strain>
    </source>
</reference>
<gene>
    <name evidence="1" type="ORF">E6K71_09205</name>
</gene>
<proteinExistence type="predicted"/>
<evidence type="ECO:0000313" key="2">
    <source>
        <dbReference type="Proteomes" id="UP000316292"/>
    </source>
</evidence>
<dbReference type="Gene3D" id="3.40.190.10">
    <property type="entry name" value="Periplasmic binding protein-like II"/>
    <property type="match status" value="2"/>
</dbReference>
<dbReference type="Proteomes" id="UP000316292">
    <property type="component" value="Unassembled WGS sequence"/>
</dbReference>
<evidence type="ECO:0000313" key="1">
    <source>
        <dbReference type="EMBL" id="TMQ47679.1"/>
    </source>
</evidence>
<organism evidence="1 2">
    <name type="scientific">Eiseniibacteriota bacterium</name>
    <dbReference type="NCBI Taxonomy" id="2212470"/>
    <lineage>
        <taxon>Bacteria</taxon>
        <taxon>Candidatus Eiseniibacteriota</taxon>
    </lineage>
</organism>
<dbReference type="AlphaFoldDB" id="A0A538S8G5"/>
<dbReference type="SUPFAM" id="SSF53850">
    <property type="entry name" value="Periplasmic binding protein-like II"/>
    <property type="match status" value="1"/>
</dbReference>
<comment type="caution">
    <text evidence="1">The sequence shown here is derived from an EMBL/GenBank/DDBJ whole genome shotgun (WGS) entry which is preliminary data.</text>
</comment>
<accession>A0A538S8G5</accession>
<dbReference type="EMBL" id="VBOR01000101">
    <property type="protein sequence ID" value="TMQ47679.1"/>
    <property type="molecule type" value="Genomic_DNA"/>
</dbReference>
<dbReference type="PANTHER" id="PTHR30024">
    <property type="entry name" value="ALIPHATIC SULFONATES-BINDING PROTEIN-RELATED"/>
    <property type="match status" value="1"/>
</dbReference>